<dbReference type="PANTHER" id="PTHR22911:SF137">
    <property type="entry name" value="SOLUTE CARRIER FAMILY 35 MEMBER G2-RELATED"/>
    <property type="match status" value="1"/>
</dbReference>
<reference evidence="4" key="1">
    <citation type="journal article" date="2019" name="Int. J. Syst. Evol. Microbiol.">
        <title>The Global Catalogue of Microorganisms (GCM) 10K type strain sequencing project: providing services to taxonomists for standard genome sequencing and annotation.</title>
        <authorList>
            <consortium name="The Broad Institute Genomics Platform"/>
            <consortium name="The Broad Institute Genome Sequencing Center for Infectious Disease"/>
            <person name="Wu L."/>
            <person name="Ma J."/>
        </authorList>
    </citation>
    <scope>NUCLEOTIDE SEQUENCE [LARGE SCALE GENOMIC DNA]</scope>
    <source>
        <strain evidence="4">CGMCC 4.7357</strain>
    </source>
</reference>
<dbReference type="SUPFAM" id="SSF103481">
    <property type="entry name" value="Multidrug resistance efflux transporter EmrE"/>
    <property type="match status" value="2"/>
</dbReference>
<name>A0ABV9K688_9PORP</name>
<organism evidence="3 4">
    <name type="scientific">Falsiporphyromonas endometrii</name>
    <dbReference type="NCBI Taxonomy" id="1387297"/>
    <lineage>
        <taxon>Bacteria</taxon>
        <taxon>Pseudomonadati</taxon>
        <taxon>Bacteroidota</taxon>
        <taxon>Bacteroidia</taxon>
        <taxon>Bacteroidales</taxon>
        <taxon>Porphyromonadaceae</taxon>
        <taxon>Falsiporphyromonas</taxon>
    </lineage>
</organism>
<feature type="transmembrane region" description="Helical" evidence="1">
    <location>
        <begin position="253"/>
        <end position="273"/>
    </location>
</feature>
<gene>
    <name evidence="3" type="ORF">ACFO3G_02770</name>
</gene>
<proteinExistence type="predicted"/>
<feature type="transmembrane region" description="Helical" evidence="1">
    <location>
        <begin position="194"/>
        <end position="212"/>
    </location>
</feature>
<evidence type="ECO:0000256" key="1">
    <source>
        <dbReference type="SAM" id="Phobius"/>
    </source>
</evidence>
<dbReference type="RefSeq" id="WP_380077779.1">
    <property type="nucleotide sequence ID" value="NZ_JBHSGO010000047.1"/>
</dbReference>
<feature type="transmembrane region" description="Helical" evidence="1">
    <location>
        <begin position="78"/>
        <end position="97"/>
    </location>
</feature>
<feature type="transmembrane region" description="Helical" evidence="1">
    <location>
        <begin position="164"/>
        <end position="182"/>
    </location>
</feature>
<feature type="transmembrane region" description="Helical" evidence="1">
    <location>
        <begin position="134"/>
        <end position="152"/>
    </location>
</feature>
<accession>A0ABV9K688</accession>
<comment type="caution">
    <text evidence="3">The sequence shown here is derived from an EMBL/GenBank/DDBJ whole genome shotgun (WGS) entry which is preliminary data.</text>
</comment>
<dbReference type="EMBL" id="JBHSGO010000047">
    <property type="protein sequence ID" value="MFC4665542.1"/>
    <property type="molecule type" value="Genomic_DNA"/>
</dbReference>
<evidence type="ECO:0000313" key="3">
    <source>
        <dbReference type="EMBL" id="MFC4665542.1"/>
    </source>
</evidence>
<protein>
    <submittedName>
        <fullName evidence="3">DMT family transporter</fullName>
    </submittedName>
</protein>
<feature type="transmembrane region" description="Helical" evidence="1">
    <location>
        <begin position="40"/>
        <end position="57"/>
    </location>
</feature>
<keyword evidence="1" id="KW-0812">Transmembrane</keyword>
<feature type="transmembrane region" description="Helical" evidence="1">
    <location>
        <begin position="103"/>
        <end position="122"/>
    </location>
</feature>
<dbReference type="InterPro" id="IPR037185">
    <property type="entry name" value="EmrE-like"/>
</dbReference>
<evidence type="ECO:0000313" key="4">
    <source>
        <dbReference type="Proteomes" id="UP001596020"/>
    </source>
</evidence>
<keyword evidence="1" id="KW-0472">Membrane</keyword>
<dbReference type="Proteomes" id="UP001596020">
    <property type="component" value="Unassembled WGS sequence"/>
</dbReference>
<feature type="transmembrane region" description="Helical" evidence="1">
    <location>
        <begin position="218"/>
        <end position="241"/>
    </location>
</feature>
<sequence length="303" mass="32562">MNSKLKGSAFVFLGACSFGILSTIVKTAYSHGFELGDVTGSQTFFGMSILWLFYLIGRLKKKKQCDDSETIVSKKKSPAWKILVAGIFTGLVGIFYYKCVSLIPASVAIILLMQNVWISILIERLVFKKSPSKIQVLAMVIVLAGTVLAAGLFEGHIQIEPMGFVYGLLAALSYSIFIITSGRVGNDYAVVHKSALMITGACAITFILFPPITLFSKIFYGGLFPWGFALAVFGTVIPPFLFSKGVPMTGVSLGSILGAAELPVAVIASSIVLSEYVSPLQIVGVLAILSAIIISNLPRYNKH</sequence>
<keyword evidence="4" id="KW-1185">Reference proteome</keyword>
<keyword evidence="1" id="KW-1133">Transmembrane helix</keyword>
<feature type="domain" description="EamA" evidence="2">
    <location>
        <begin position="162"/>
        <end position="296"/>
    </location>
</feature>
<evidence type="ECO:0000259" key="2">
    <source>
        <dbReference type="Pfam" id="PF00892"/>
    </source>
</evidence>
<dbReference type="InterPro" id="IPR000620">
    <property type="entry name" value="EamA_dom"/>
</dbReference>
<dbReference type="Pfam" id="PF00892">
    <property type="entry name" value="EamA"/>
    <property type="match status" value="2"/>
</dbReference>
<feature type="transmembrane region" description="Helical" evidence="1">
    <location>
        <begin position="279"/>
        <end position="297"/>
    </location>
</feature>
<feature type="domain" description="EamA" evidence="2">
    <location>
        <begin position="6"/>
        <end position="149"/>
    </location>
</feature>
<dbReference type="PANTHER" id="PTHR22911">
    <property type="entry name" value="ACYL-MALONYL CONDENSING ENZYME-RELATED"/>
    <property type="match status" value="1"/>
</dbReference>